<dbReference type="PROSITE" id="PS50222">
    <property type="entry name" value="EF_HAND_2"/>
    <property type="match status" value="3"/>
</dbReference>
<keyword evidence="6 13" id="KW-0378">Hydrolase</keyword>
<dbReference type="PRINTS" id="PR00114">
    <property type="entry name" value="STPHPHTASE"/>
</dbReference>
<feature type="non-terminal residue" evidence="15">
    <location>
        <position position="594"/>
    </location>
</feature>
<dbReference type="InterPro" id="IPR012008">
    <property type="entry name" value="Ser/Thr-Pase_EF-hand_contain"/>
</dbReference>
<dbReference type="EMBL" id="VZTR01028161">
    <property type="protein sequence ID" value="NXT70555.1"/>
    <property type="molecule type" value="Genomic_DNA"/>
</dbReference>
<feature type="non-terminal residue" evidence="15">
    <location>
        <position position="1"/>
    </location>
</feature>
<dbReference type="InterPro" id="IPR029052">
    <property type="entry name" value="Metallo-depent_PP-like"/>
</dbReference>
<evidence type="ECO:0000256" key="13">
    <source>
        <dbReference type="RuleBase" id="RU004273"/>
    </source>
</evidence>
<feature type="domain" description="EF-hand" evidence="14">
    <location>
        <begin position="431"/>
        <end position="466"/>
    </location>
</feature>
<dbReference type="SUPFAM" id="SSF56300">
    <property type="entry name" value="Metallo-dependent phosphatases"/>
    <property type="match status" value="1"/>
</dbReference>
<dbReference type="InterPro" id="IPR006186">
    <property type="entry name" value="Ser/Thr-sp_prot-phosphatase"/>
</dbReference>
<evidence type="ECO:0000313" key="15">
    <source>
        <dbReference type="EMBL" id="NXT70555.1"/>
    </source>
</evidence>
<dbReference type="SMART" id="SM00054">
    <property type="entry name" value="EFh"/>
    <property type="match status" value="3"/>
</dbReference>
<dbReference type="InterPro" id="IPR011992">
    <property type="entry name" value="EF-hand-dom_pair"/>
</dbReference>
<comment type="catalytic activity">
    <reaction evidence="12 13">
        <text>O-phospho-L-threonyl-[protein] + H2O = L-threonyl-[protein] + phosphate</text>
        <dbReference type="Rhea" id="RHEA:47004"/>
        <dbReference type="Rhea" id="RHEA-COMP:11060"/>
        <dbReference type="Rhea" id="RHEA-COMP:11605"/>
        <dbReference type="ChEBI" id="CHEBI:15377"/>
        <dbReference type="ChEBI" id="CHEBI:30013"/>
        <dbReference type="ChEBI" id="CHEBI:43474"/>
        <dbReference type="ChEBI" id="CHEBI:61977"/>
        <dbReference type="EC" id="3.1.3.16"/>
    </reaction>
</comment>
<dbReference type="EC" id="3.1.3.16" evidence="13"/>
<dbReference type="GO" id="GO:0050906">
    <property type="term" value="P:detection of stimulus involved in sensory perception"/>
    <property type="evidence" value="ECO:0007669"/>
    <property type="project" value="InterPro"/>
</dbReference>
<dbReference type="PROSITE" id="PS00125">
    <property type="entry name" value="SER_THR_PHOSPHATASE"/>
    <property type="match status" value="1"/>
</dbReference>
<dbReference type="PROSITE" id="PS00018">
    <property type="entry name" value="EF_HAND_1"/>
    <property type="match status" value="3"/>
</dbReference>
<evidence type="ECO:0000256" key="6">
    <source>
        <dbReference type="ARBA" id="ARBA00022801"/>
    </source>
</evidence>
<evidence type="ECO:0000256" key="11">
    <source>
        <dbReference type="ARBA" id="ARBA00047761"/>
    </source>
</evidence>
<evidence type="ECO:0000256" key="3">
    <source>
        <dbReference type="ARBA" id="ARBA00008294"/>
    </source>
</evidence>
<gene>
    <name evidence="15" type="primary">Ppef1</name>
    <name evidence="15" type="ORF">CHAFRE_R13643</name>
</gene>
<evidence type="ECO:0000313" key="16">
    <source>
        <dbReference type="Proteomes" id="UP000563107"/>
    </source>
</evidence>
<name>A0A7L3EU41_9PASS</name>
<evidence type="ECO:0000256" key="12">
    <source>
        <dbReference type="ARBA" id="ARBA00048336"/>
    </source>
</evidence>
<keyword evidence="16" id="KW-1185">Reference proteome</keyword>
<dbReference type="GO" id="GO:0005509">
    <property type="term" value="F:calcium ion binding"/>
    <property type="evidence" value="ECO:0007669"/>
    <property type="project" value="InterPro"/>
</dbReference>
<evidence type="ECO:0000256" key="5">
    <source>
        <dbReference type="ARBA" id="ARBA00022737"/>
    </source>
</evidence>
<dbReference type="GO" id="GO:0004722">
    <property type="term" value="F:protein serine/threonine phosphatase activity"/>
    <property type="evidence" value="ECO:0007669"/>
    <property type="project" value="UniProtKB-EC"/>
</dbReference>
<dbReference type="Proteomes" id="UP000563107">
    <property type="component" value="Unassembled WGS sequence"/>
</dbReference>
<evidence type="ECO:0000256" key="10">
    <source>
        <dbReference type="ARBA" id="ARBA00023211"/>
    </source>
</evidence>
<comment type="cofactor">
    <cofactor evidence="1">
        <name>Mn(2+)</name>
        <dbReference type="ChEBI" id="CHEBI:29035"/>
    </cofactor>
</comment>
<evidence type="ECO:0000256" key="2">
    <source>
        <dbReference type="ARBA" id="ARBA00001946"/>
    </source>
</evidence>
<dbReference type="CDD" id="cd00051">
    <property type="entry name" value="EFh"/>
    <property type="match status" value="1"/>
</dbReference>
<dbReference type="Pfam" id="PF08321">
    <property type="entry name" value="PPP5"/>
    <property type="match status" value="1"/>
</dbReference>
<dbReference type="FunFam" id="1.10.238.10:FF:000164">
    <property type="entry name" value="Serine/threonine-protein phosphatase with EF-hands"/>
    <property type="match status" value="1"/>
</dbReference>
<sequence>IRAAVLIQKWYRVTMARLEMRRRYSLSIFQSIEYADEQDQLQVFSTFLFSFHLVPVSQIFTSPSAPQVVDGGLCLKEFEKKIDVPDSYYGPRLSFPLTVEDANALLHAFRNEQLLHARYVLQLLSETRRVLKEMPNITQLSTSYSKEITVCGDLHGNLDDLLLIFYKNGLPSEQNRYVFNGDFVDRGKNSMEILIILFAFLLIYPNDLHLNRGNHEDYIMNLRYGFTKEVSKKYKDHWKQILCLLRDVFSWLPLATIIDSKVLILHGGISDTTDLDFLNALERNKVRDLIHVRVILFSFENFAILDILWSDPRSQNGCTPNKCRGGGCYFGPDVTAKLFERYNLKMLIRSHEFKPEGYEISHNGKVITIFSASNYYEEGSNRGAYIKLNPELTPRFVQYQVSKHTRRQNLRERVGTIESSALKSLREKIYAHRSELTSAFAQYDINGTGRISVNDWAAAMESVLQLELPWRMLRSQLAQMNPDGEVDFMSCFYDLKMGQPIKEAQPALAETLCRYRKDLEIIFNIIDKDHSGLISLEEFSQTWRLFTSHLGIDVQDDSIDKLVLSIDYNKDGHIDFNEFLEAFHVVHRLEKKAT</sequence>
<dbReference type="Pfam" id="PF00149">
    <property type="entry name" value="Metallophos"/>
    <property type="match status" value="1"/>
</dbReference>
<comment type="catalytic activity">
    <reaction evidence="11">
        <text>O-phospho-L-seryl-[protein] + H2O = L-seryl-[protein] + phosphate</text>
        <dbReference type="Rhea" id="RHEA:20629"/>
        <dbReference type="Rhea" id="RHEA-COMP:9863"/>
        <dbReference type="Rhea" id="RHEA-COMP:11604"/>
        <dbReference type="ChEBI" id="CHEBI:15377"/>
        <dbReference type="ChEBI" id="CHEBI:29999"/>
        <dbReference type="ChEBI" id="CHEBI:43474"/>
        <dbReference type="ChEBI" id="CHEBI:83421"/>
        <dbReference type="EC" id="3.1.3.16"/>
    </reaction>
</comment>
<evidence type="ECO:0000256" key="8">
    <source>
        <dbReference type="ARBA" id="ARBA00022842"/>
    </source>
</evidence>
<evidence type="ECO:0000256" key="7">
    <source>
        <dbReference type="ARBA" id="ARBA00022837"/>
    </source>
</evidence>
<dbReference type="SMART" id="SM00156">
    <property type="entry name" value="PP2Ac"/>
    <property type="match status" value="1"/>
</dbReference>
<dbReference type="InterPro" id="IPR051134">
    <property type="entry name" value="PPP_phosphatase"/>
</dbReference>
<dbReference type="InterPro" id="IPR013235">
    <property type="entry name" value="PPP_dom"/>
</dbReference>
<evidence type="ECO:0000256" key="9">
    <source>
        <dbReference type="ARBA" id="ARBA00022912"/>
    </source>
</evidence>
<evidence type="ECO:0000256" key="4">
    <source>
        <dbReference type="ARBA" id="ARBA00022723"/>
    </source>
</evidence>
<dbReference type="InterPro" id="IPR018247">
    <property type="entry name" value="EF_Hand_1_Ca_BS"/>
</dbReference>
<keyword evidence="8" id="KW-0460">Magnesium</keyword>
<dbReference type="CDD" id="cd07420">
    <property type="entry name" value="MPP_RdgC"/>
    <property type="match status" value="1"/>
</dbReference>
<keyword evidence="4" id="KW-0479">Metal-binding</keyword>
<dbReference type="GO" id="GO:0030145">
    <property type="term" value="F:manganese ion binding"/>
    <property type="evidence" value="ECO:0007669"/>
    <property type="project" value="InterPro"/>
</dbReference>
<dbReference type="InterPro" id="IPR004843">
    <property type="entry name" value="Calcineurin-like_PHP"/>
</dbReference>
<dbReference type="CDD" id="cd23767">
    <property type="entry name" value="IQCD"/>
    <property type="match status" value="1"/>
</dbReference>
<accession>A0A7L3EU41</accession>
<dbReference type="GO" id="GO:0005506">
    <property type="term" value="F:iron ion binding"/>
    <property type="evidence" value="ECO:0007669"/>
    <property type="project" value="InterPro"/>
</dbReference>
<keyword evidence="5" id="KW-0677">Repeat</keyword>
<evidence type="ECO:0000259" key="14">
    <source>
        <dbReference type="PROSITE" id="PS50222"/>
    </source>
</evidence>
<dbReference type="InterPro" id="IPR002048">
    <property type="entry name" value="EF_hand_dom"/>
</dbReference>
<dbReference type="Gene3D" id="3.60.21.10">
    <property type="match status" value="1"/>
</dbReference>
<dbReference type="PANTHER" id="PTHR45668:SF1">
    <property type="entry name" value="SERINE_THREONINE-PROTEIN PHOSPHATASE WITH EF-HANDS 1"/>
    <property type="match status" value="1"/>
</dbReference>
<comment type="caution">
    <text evidence="15">The sequence shown here is derived from an EMBL/GenBank/DDBJ whole genome shotgun (WGS) entry which is preliminary data.</text>
</comment>
<keyword evidence="10" id="KW-0464">Manganese</keyword>
<dbReference type="FunFam" id="3.60.21.10:FF:000049">
    <property type="entry name" value="Serine/threonine-protein phosphatase with EF-hands"/>
    <property type="match status" value="1"/>
</dbReference>
<feature type="domain" description="EF-hand" evidence="14">
    <location>
        <begin position="514"/>
        <end position="549"/>
    </location>
</feature>
<dbReference type="PIRSF" id="PIRSF000912">
    <property type="entry name" value="PPEF"/>
    <property type="match status" value="1"/>
</dbReference>
<proteinExistence type="inferred from homology"/>
<comment type="similarity">
    <text evidence="3 13">Belongs to the PPP phosphatase family.</text>
</comment>
<dbReference type="PANTHER" id="PTHR45668">
    <property type="entry name" value="SERINE/THREONINE-PROTEIN PHOSPHATASE 5-RELATED"/>
    <property type="match status" value="1"/>
</dbReference>
<dbReference type="AlphaFoldDB" id="A0A7L3EU41"/>
<keyword evidence="7" id="KW-0106">Calcium</keyword>
<feature type="domain" description="EF-hand" evidence="14">
    <location>
        <begin position="554"/>
        <end position="589"/>
    </location>
</feature>
<organism evidence="15 16">
    <name type="scientific">Chaetops frenatus</name>
    <name type="common">Rufous rock-jumper</name>
    <dbReference type="NCBI Taxonomy" id="221966"/>
    <lineage>
        <taxon>Eukaryota</taxon>
        <taxon>Metazoa</taxon>
        <taxon>Chordata</taxon>
        <taxon>Craniata</taxon>
        <taxon>Vertebrata</taxon>
        <taxon>Euteleostomi</taxon>
        <taxon>Archelosauria</taxon>
        <taxon>Archosauria</taxon>
        <taxon>Dinosauria</taxon>
        <taxon>Saurischia</taxon>
        <taxon>Theropoda</taxon>
        <taxon>Coelurosauria</taxon>
        <taxon>Aves</taxon>
        <taxon>Neognathae</taxon>
        <taxon>Neoaves</taxon>
        <taxon>Telluraves</taxon>
        <taxon>Australaves</taxon>
        <taxon>Passeriformes</taxon>
        <taxon>Picathartidae</taxon>
        <taxon>Chaetops</taxon>
    </lineage>
</organism>
<dbReference type="Gene3D" id="1.10.238.10">
    <property type="entry name" value="EF-hand"/>
    <property type="match status" value="1"/>
</dbReference>
<keyword evidence="9" id="KW-0904">Protein phosphatase</keyword>
<comment type="cofactor">
    <cofactor evidence="2">
        <name>Mg(2+)</name>
        <dbReference type="ChEBI" id="CHEBI:18420"/>
    </cofactor>
</comment>
<reference evidence="15 16" key="1">
    <citation type="submission" date="2019-09" db="EMBL/GenBank/DDBJ databases">
        <title>Bird 10,000 Genomes (B10K) Project - Family phase.</title>
        <authorList>
            <person name="Zhang G."/>
        </authorList>
    </citation>
    <scope>NUCLEOTIDE SEQUENCE [LARGE SCALE GENOMIC DNA]</scope>
    <source>
        <strain evidence="15">B10K-DU-012-41</strain>
    </source>
</reference>
<evidence type="ECO:0000256" key="1">
    <source>
        <dbReference type="ARBA" id="ARBA00001936"/>
    </source>
</evidence>
<dbReference type="SUPFAM" id="SSF47473">
    <property type="entry name" value="EF-hand"/>
    <property type="match status" value="1"/>
</dbReference>
<dbReference type="Pfam" id="PF13499">
    <property type="entry name" value="EF-hand_7"/>
    <property type="match status" value="1"/>
</dbReference>
<protein>
    <recommendedName>
        <fullName evidence="13">Serine/threonine-protein phosphatase</fullName>
        <ecNumber evidence="13">3.1.3.16</ecNumber>
    </recommendedName>
</protein>